<gene>
    <name evidence="7" type="primary">crgA</name>
    <name evidence="9" type="ordered locus">FsymDg_0181</name>
</gene>
<name>F8B2N4_9ACTN</name>
<keyword evidence="4 7" id="KW-1133">Transmembrane helix</keyword>
<dbReference type="HOGENOM" id="CLU_149126_1_0_11"/>
<feature type="transmembrane region" description="Helical" evidence="7">
    <location>
        <begin position="31"/>
        <end position="52"/>
    </location>
</feature>
<protein>
    <recommendedName>
        <fullName evidence="7">Cell division protein CrgA</fullName>
    </recommendedName>
</protein>
<dbReference type="AlphaFoldDB" id="F8B2N4"/>
<organism evidence="9 10">
    <name type="scientific">Candidatus Protofrankia datiscae</name>
    <dbReference type="NCBI Taxonomy" id="2716812"/>
    <lineage>
        <taxon>Bacteria</taxon>
        <taxon>Bacillati</taxon>
        <taxon>Actinomycetota</taxon>
        <taxon>Actinomycetes</taxon>
        <taxon>Frankiales</taxon>
        <taxon>Frankiaceae</taxon>
        <taxon>Protofrankia</taxon>
    </lineage>
</organism>
<evidence type="ECO:0000256" key="3">
    <source>
        <dbReference type="ARBA" id="ARBA00022692"/>
    </source>
</evidence>
<evidence type="ECO:0000256" key="1">
    <source>
        <dbReference type="ARBA" id="ARBA00022475"/>
    </source>
</evidence>
<evidence type="ECO:0000256" key="2">
    <source>
        <dbReference type="ARBA" id="ARBA00022618"/>
    </source>
</evidence>
<dbReference type="InterPro" id="IPR009619">
    <property type="entry name" value="CrgA"/>
</dbReference>
<comment type="similarity">
    <text evidence="7">Belongs to the CrgA family.</text>
</comment>
<dbReference type="Proteomes" id="UP000001549">
    <property type="component" value="Chromosome"/>
</dbReference>
<dbReference type="EMBL" id="CP002801">
    <property type="protein sequence ID" value="AEH07754.1"/>
    <property type="molecule type" value="Genomic_DNA"/>
</dbReference>
<sequence precursor="true">MPVSRRRKKKSTSAPPQTTQLRKRKPPSPPWMGALILALFLIGIAWLLVYYFSNGDIPGMDSLGAWNILIGFGFVVVGLGVSTQWR</sequence>
<dbReference type="RefSeq" id="WP_013871750.1">
    <property type="nucleotide sequence ID" value="NC_015656.1"/>
</dbReference>
<dbReference type="eggNOG" id="ENOG5032ZHR">
    <property type="taxonomic scope" value="Bacteria"/>
</dbReference>
<accession>F8B2N4</accession>
<dbReference type="KEGG" id="fsy:FsymDg_0181"/>
<evidence type="ECO:0000256" key="4">
    <source>
        <dbReference type="ARBA" id="ARBA00022989"/>
    </source>
</evidence>
<reference evidence="9 10" key="1">
    <citation type="submission" date="2011-05" db="EMBL/GenBank/DDBJ databases">
        <title>Complete sequence of chromosome of Frankia symbiont of Datisca glomerata.</title>
        <authorList>
            <consortium name="US DOE Joint Genome Institute"/>
            <person name="Lucas S."/>
            <person name="Han J."/>
            <person name="Lapidus A."/>
            <person name="Cheng J.-F."/>
            <person name="Goodwin L."/>
            <person name="Pitluck S."/>
            <person name="Peters L."/>
            <person name="Mikhailova N."/>
            <person name="Chertkov O."/>
            <person name="Teshima H."/>
            <person name="Han C."/>
            <person name="Tapia R."/>
            <person name="Land M."/>
            <person name="Hauser L."/>
            <person name="Kyrpides N."/>
            <person name="Ivanova N."/>
            <person name="Pagani I."/>
            <person name="Berry A."/>
            <person name="Pawlowski K."/>
            <person name="Persson T."/>
            <person name="Vanden Heuvel B."/>
            <person name="Benson D."/>
            <person name="Woyke T."/>
        </authorList>
    </citation>
    <scope>NUCLEOTIDE SEQUENCE [LARGE SCALE GENOMIC DNA]</scope>
    <source>
        <strain evidence="10">4085684</strain>
    </source>
</reference>
<keyword evidence="10" id="KW-1185">Reference proteome</keyword>
<dbReference type="HAMAP" id="MF_00631">
    <property type="entry name" value="CrgA"/>
    <property type="match status" value="1"/>
</dbReference>
<proteinExistence type="inferred from homology"/>
<feature type="compositionally biased region" description="Basic residues" evidence="8">
    <location>
        <begin position="1"/>
        <end position="11"/>
    </location>
</feature>
<evidence type="ECO:0000256" key="6">
    <source>
        <dbReference type="ARBA" id="ARBA00023306"/>
    </source>
</evidence>
<comment type="subcellular location">
    <subcellularLocation>
        <location evidence="7">Cell membrane</location>
        <topology evidence="7">Multi-pass membrane protein</topology>
    </subcellularLocation>
</comment>
<dbReference type="GO" id="GO:0005886">
    <property type="term" value="C:plasma membrane"/>
    <property type="evidence" value="ECO:0007669"/>
    <property type="project" value="UniProtKB-SubCell"/>
</dbReference>
<dbReference type="Pfam" id="PF06781">
    <property type="entry name" value="CrgA"/>
    <property type="match status" value="1"/>
</dbReference>
<evidence type="ECO:0000256" key="7">
    <source>
        <dbReference type="HAMAP-Rule" id="MF_00631"/>
    </source>
</evidence>
<keyword evidence="3 7" id="KW-0812">Transmembrane</keyword>
<evidence type="ECO:0000256" key="5">
    <source>
        <dbReference type="ARBA" id="ARBA00023136"/>
    </source>
</evidence>
<dbReference type="GO" id="GO:0051301">
    <property type="term" value="P:cell division"/>
    <property type="evidence" value="ECO:0007669"/>
    <property type="project" value="UniProtKB-UniRule"/>
</dbReference>
<evidence type="ECO:0000313" key="9">
    <source>
        <dbReference type="EMBL" id="AEH07754.1"/>
    </source>
</evidence>
<dbReference type="STRING" id="656024.FsymDg_0181"/>
<feature type="transmembrane region" description="Helical" evidence="7">
    <location>
        <begin position="64"/>
        <end position="82"/>
    </location>
</feature>
<keyword evidence="2 7" id="KW-0132">Cell division</keyword>
<keyword evidence="6 7" id="KW-0131">Cell cycle</keyword>
<feature type="region of interest" description="Disordered" evidence="8">
    <location>
        <begin position="1"/>
        <end position="29"/>
    </location>
</feature>
<keyword evidence="5 7" id="KW-0472">Membrane</keyword>
<comment type="function">
    <text evidence="7">Involved in cell division.</text>
</comment>
<evidence type="ECO:0000313" key="10">
    <source>
        <dbReference type="Proteomes" id="UP000001549"/>
    </source>
</evidence>
<keyword evidence="1 7" id="KW-1003">Cell membrane</keyword>
<evidence type="ECO:0000256" key="8">
    <source>
        <dbReference type="SAM" id="MobiDB-lite"/>
    </source>
</evidence>